<evidence type="ECO:0000256" key="1">
    <source>
        <dbReference type="SAM" id="MobiDB-lite"/>
    </source>
</evidence>
<feature type="compositionally biased region" description="Pro residues" evidence="1">
    <location>
        <begin position="33"/>
        <end position="44"/>
    </location>
</feature>
<comment type="caution">
    <text evidence="3">The sequence shown here is derived from an EMBL/GenBank/DDBJ whole genome shotgun (WGS) entry which is preliminary data.</text>
</comment>
<feature type="signal peptide" evidence="2">
    <location>
        <begin position="1"/>
        <end position="20"/>
    </location>
</feature>
<name>A0ABX2F3N6_9PSEU</name>
<feature type="region of interest" description="Disordered" evidence="1">
    <location>
        <begin position="28"/>
        <end position="49"/>
    </location>
</feature>
<gene>
    <name evidence="3" type="ORF">GC106_31670</name>
</gene>
<sequence>MRRLALGLVCLGLLAGCATAGGVRVEGAASQVTPPPSTPAPPSGATPSFDPVALLRADTKVSDKIKSHLTPCAGGRFPVDSRYVDVTGDGVTELIVSVMVCDLKPVVDNGGLDLEVVRGNGFIANYVYDILAKPPVALLALEEPGMILDQSKDGVVQIIHWQYRAKDPSCCPSQQVYKFFRWTGTTFEQFRR</sequence>
<reference evidence="3 4" key="1">
    <citation type="submission" date="2020-01" db="EMBL/GenBank/DDBJ databases">
        <title>Kibdelosporangium persica a novel Actinomycetes from a hot desert in Iran.</title>
        <authorList>
            <person name="Safaei N."/>
            <person name="Zaburannyi N."/>
            <person name="Mueller R."/>
            <person name="Wink J."/>
        </authorList>
    </citation>
    <scope>NUCLEOTIDE SEQUENCE [LARGE SCALE GENOMIC DNA]</scope>
    <source>
        <strain evidence="3 4">4NS15</strain>
    </source>
</reference>
<evidence type="ECO:0000313" key="4">
    <source>
        <dbReference type="Proteomes" id="UP000763557"/>
    </source>
</evidence>
<dbReference type="EMBL" id="JAAATY010000008">
    <property type="protein sequence ID" value="NRN65950.1"/>
    <property type="molecule type" value="Genomic_DNA"/>
</dbReference>
<organism evidence="3 4">
    <name type="scientific">Kibdelosporangium persicum</name>
    <dbReference type="NCBI Taxonomy" id="2698649"/>
    <lineage>
        <taxon>Bacteria</taxon>
        <taxon>Bacillati</taxon>
        <taxon>Actinomycetota</taxon>
        <taxon>Actinomycetes</taxon>
        <taxon>Pseudonocardiales</taxon>
        <taxon>Pseudonocardiaceae</taxon>
        <taxon>Kibdelosporangium</taxon>
    </lineage>
</organism>
<dbReference type="Proteomes" id="UP000763557">
    <property type="component" value="Unassembled WGS sequence"/>
</dbReference>
<accession>A0ABX2F3N6</accession>
<feature type="chain" id="PRO_5045225086" description="Lipoprotein" evidence="2">
    <location>
        <begin position="21"/>
        <end position="192"/>
    </location>
</feature>
<dbReference type="PROSITE" id="PS51257">
    <property type="entry name" value="PROKAR_LIPOPROTEIN"/>
    <property type="match status" value="1"/>
</dbReference>
<keyword evidence="2" id="KW-0732">Signal</keyword>
<evidence type="ECO:0000313" key="3">
    <source>
        <dbReference type="EMBL" id="NRN65950.1"/>
    </source>
</evidence>
<evidence type="ECO:0008006" key="5">
    <source>
        <dbReference type="Google" id="ProtNLM"/>
    </source>
</evidence>
<keyword evidence="4" id="KW-1185">Reference proteome</keyword>
<dbReference type="RefSeq" id="WP_173131061.1">
    <property type="nucleotide sequence ID" value="NZ_CBCSGW010000002.1"/>
</dbReference>
<evidence type="ECO:0000256" key="2">
    <source>
        <dbReference type="SAM" id="SignalP"/>
    </source>
</evidence>
<proteinExistence type="predicted"/>
<protein>
    <recommendedName>
        <fullName evidence="5">Lipoprotein</fullName>
    </recommendedName>
</protein>